<sequence>MPSQKLVRCEIRRPGSSRDGTVRYVPLEIFGLWEYLMRTKHEFEVAGNVASLWIDVDENPEVAYGEEQYERVTEVMLLRYSERDGMFGKVSRYFPTEEYPELKKLLLSHYESVREPGAPSLQMKERNGIWIKREPRLI</sequence>
<proteinExistence type="predicted"/>
<accession>A0A538TMC0</accession>
<gene>
    <name evidence="1" type="ORF">E6K79_06970</name>
</gene>
<reference evidence="1 2" key="1">
    <citation type="journal article" date="2019" name="Nat. Microbiol.">
        <title>Mediterranean grassland soil C-N compound turnover is dependent on rainfall and depth, and is mediated by genomically divergent microorganisms.</title>
        <authorList>
            <person name="Diamond S."/>
            <person name="Andeer P.F."/>
            <person name="Li Z."/>
            <person name="Crits-Christoph A."/>
            <person name="Burstein D."/>
            <person name="Anantharaman K."/>
            <person name="Lane K.R."/>
            <person name="Thomas B.C."/>
            <person name="Pan C."/>
            <person name="Northen T.R."/>
            <person name="Banfield J.F."/>
        </authorList>
    </citation>
    <scope>NUCLEOTIDE SEQUENCE [LARGE SCALE GENOMIC DNA]</scope>
    <source>
        <strain evidence="1">WS_9</strain>
    </source>
</reference>
<dbReference type="EMBL" id="VBOZ01000017">
    <property type="protein sequence ID" value="TMQ64772.1"/>
    <property type="molecule type" value="Genomic_DNA"/>
</dbReference>
<dbReference type="AlphaFoldDB" id="A0A538TMC0"/>
<name>A0A538TMC0_UNCEI</name>
<evidence type="ECO:0000313" key="2">
    <source>
        <dbReference type="Proteomes" id="UP000317691"/>
    </source>
</evidence>
<evidence type="ECO:0000313" key="1">
    <source>
        <dbReference type="EMBL" id="TMQ64772.1"/>
    </source>
</evidence>
<comment type="caution">
    <text evidence="1">The sequence shown here is derived from an EMBL/GenBank/DDBJ whole genome shotgun (WGS) entry which is preliminary data.</text>
</comment>
<protein>
    <submittedName>
        <fullName evidence="1">Uncharacterized protein</fullName>
    </submittedName>
</protein>
<dbReference type="Proteomes" id="UP000317691">
    <property type="component" value="Unassembled WGS sequence"/>
</dbReference>
<organism evidence="1 2">
    <name type="scientific">Eiseniibacteriota bacterium</name>
    <dbReference type="NCBI Taxonomy" id="2212470"/>
    <lineage>
        <taxon>Bacteria</taxon>
        <taxon>Candidatus Eiseniibacteriota</taxon>
    </lineage>
</organism>